<protein>
    <submittedName>
        <fullName evidence="1">Uncharacterized protein</fullName>
    </submittedName>
</protein>
<evidence type="ECO:0000313" key="2">
    <source>
        <dbReference type="Proteomes" id="UP000569732"/>
    </source>
</evidence>
<accession>A0A853IA04</accession>
<dbReference type="AlphaFoldDB" id="A0A853IA04"/>
<proteinExistence type="predicted"/>
<dbReference type="RefSeq" id="WP_180571716.1">
    <property type="nucleotide sequence ID" value="NZ_JACCKB010000135.1"/>
</dbReference>
<sequence length="76" mass="8806">MSLNTVEEVEYALAKQVPDMKTGFVIKTHYGSIDFNDIIEYRGHDELNKIVNCIERVLEHRLRILKLDICSINTAK</sequence>
<reference evidence="1 2" key="1">
    <citation type="submission" date="2020-07" db="EMBL/GenBank/DDBJ databases">
        <title>Endozoicomonas sp. nov., isolated from sediment.</title>
        <authorList>
            <person name="Gu T."/>
        </authorList>
    </citation>
    <scope>NUCLEOTIDE SEQUENCE [LARGE SCALE GENOMIC DNA]</scope>
    <source>
        <strain evidence="1 2">SM1973</strain>
    </source>
</reference>
<dbReference type="EMBL" id="JACCKB010000135">
    <property type="protein sequence ID" value="NYZ69739.1"/>
    <property type="molecule type" value="Genomic_DNA"/>
</dbReference>
<comment type="caution">
    <text evidence="1">The sequence shown here is derived from an EMBL/GenBank/DDBJ whole genome shotgun (WGS) entry which is preliminary data.</text>
</comment>
<name>A0A853IA04_9GAMM</name>
<gene>
    <name evidence="1" type="ORF">H0A36_27385</name>
</gene>
<dbReference type="Proteomes" id="UP000569732">
    <property type="component" value="Unassembled WGS sequence"/>
</dbReference>
<organism evidence="1 2">
    <name type="scientific">Spartinivicinus marinus</name>
    <dbReference type="NCBI Taxonomy" id="2994442"/>
    <lineage>
        <taxon>Bacteria</taxon>
        <taxon>Pseudomonadati</taxon>
        <taxon>Pseudomonadota</taxon>
        <taxon>Gammaproteobacteria</taxon>
        <taxon>Oceanospirillales</taxon>
        <taxon>Zooshikellaceae</taxon>
        <taxon>Spartinivicinus</taxon>
    </lineage>
</organism>
<keyword evidence="2" id="KW-1185">Reference proteome</keyword>
<evidence type="ECO:0000313" key="1">
    <source>
        <dbReference type="EMBL" id="NYZ69739.1"/>
    </source>
</evidence>